<comment type="cofactor">
    <cofactor evidence="19">
        <name>Cu cation</name>
        <dbReference type="ChEBI" id="CHEBI:23378"/>
    </cofactor>
    <text evidence="19">Contains 1 topaquinone per subunit.</text>
</comment>
<feature type="transmembrane region" description="Helical" evidence="20">
    <location>
        <begin position="376"/>
        <end position="403"/>
    </location>
</feature>
<keyword evidence="15" id="KW-0464">Manganese</keyword>
<dbReference type="eggNOG" id="COG3733">
    <property type="taxonomic scope" value="Bacteria"/>
</dbReference>
<dbReference type="InterPro" id="IPR000269">
    <property type="entry name" value="Cu_amine_oxidase"/>
</dbReference>
<dbReference type="SUPFAM" id="SSF49998">
    <property type="entry name" value="Amine oxidase catalytic domain"/>
    <property type="match status" value="1"/>
</dbReference>
<dbReference type="GO" id="GO:0048038">
    <property type="term" value="F:quinone binding"/>
    <property type="evidence" value="ECO:0007669"/>
    <property type="project" value="InterPro"/>
</dbReference>
<feature type="transmembrane region" description="Helical" evidence="20">
    <location>
        <begin position="447"/>
        <end position="468"/>
    </location>
</feature>
<comment type="catalytic activity">
    <reaction evidence="16">
        <text>a primary methyl amine + O2 + H2O = an aldehyde + H2O2 + NH4(+)</text>
        <dbReference type="Rhea" id="RHEA:16153"/>
        <dbReference type="ChEBI" id="CHEBI:15377"/>
        <dbReference type="ChEBI" id="CHEBI:15379"/>
        <dbReference type="ChEBI" id="CHEBI:16240"/>
        <dbReference type="ChEBI" id="CHEBI:17478"/>
        <dbReference type="ChEBI" id="CHEBI:28938"/>
        <dbReference type="ChEBI" id="CHEBI:228804"/>
        <dbReference type="EC" id="1.4.3.21"/>
    </reaction>
</comment>
<comment type="cofactor">
    <cofactor evidence="3">
        <name>Zn(2+)</name>
        <dbReference type="ChEBI" id="CHEBI:29105"/>
    </cofactor>
</comment>
<dbReference type="GO" id="GO:0055085">
    <property type="term" value="P:transmembrane transport"/>
    <property type="evidence" value="ECO:0007669"/>
    <property type="project" value="InterPro"/>
</dbReference>
<comment type="cofactor">
    <cofactor evidence="2">
        <name>Mn(2+)</name>
        <dbReference type="ChEBI" id="CHEBI:29035"/>
    </cofactor>
</comment>
<evidence type="ECO:0000256" key="16">
    <source>
        <dbReference type="ARBA" id="ARBA00048032"/>
    </source>
</evidence>
<dbReference type="InterPro" id="IPR004841">
    <property type="entry name" value="AA-permease/SLC12A_dom"/>
</dbReference>
<evidence type="ECO:0000259" key="24">
    <source>
        <dbReference type="Pfam" id="PF21994"/>
    </source>
</evidence>
<dbReference type="Pfam" id="PF02728">
    <property type="entry name" value="Cu_amine_oxidN3"/>
    <property type="match status" value="1"/>
</dbReference>
<feature type="domain" description="Copper amine oxidase N3-terminal" evidence="23">
    <location>
        <begin position="608"/>
        <end position="701"/>
    </location>
</feature>
<reference evidence="25 26" key="1">
    <citation type="submission" date="2012-02" db="EMBL/GenBank/DDBJ databases">
        <title>Whole genome shotgun sequence of Gordonia sputi NBRC 100414.</title>
        <authorList>
            <person name="Yoshida I."/>
            <person name="Hosoyama A."/>
            <person name="Tsuchikane K."/>
            <person name="Katsumata H."/>
            <person name="Yamazaki S."/>
            <person name="Fujita N."/>
        </authorList>
    </citation>
    <scope>NUCLEOTIDE SEQUENCE [LARGE SCALE GENOMIC DNA]</scope>
    <source>
        <strain evidence="25 26">NBRC 100414</strain>
    </source>
</reference>
<comment type="PTM">
    <text evidence="18 19">Topaquinone (TPQ) is generated by copper-dependent autoxidation of a specific tyrosyl residue.</text>
</comment>
<sequence length="1143" mass="122720">MTTKASSATAPSATAARTLTGRLGTTAIVFMVIAAAAPLTVIVGTVPLGISAGNGAAYPASYVVCTVVLLLFAVGFTAMARHIPRAGAFYTYVAHGLGRHAGLGAAFLALLPYTAVQGAVYGYIGAAINELVTSHGGPSVPWYVYGLVILVVVATLGYRHIELSGKVLGVLLICEVGIVMVINLSVLGHGGGDQGFSTTALSPSAFFHGAPGIALIFALAGYIGFEATAVFRDEARDPARTIPRATYCALLIIGAFYAASSWLMISAWGDTEAIKMATDNPEGMITGTAVRYVGSAAGDLVQILLVTSLFAAILSFHNVLSRYIHSLGNSGALPSACGRSHARHASPHIASVVQTTTAVVLVVASALGGLDPVTQVFAWYAGVSSVGIVALMTLTSAAVIVYFRRTRKDTRPWQTLIAPGLGLLGLAALLVLTALNLPLLVGGSDTLAVIIAVLLVAAFAAGAMVAVTRPHAAITSPRPTTESRYCTLLFEGETPMSTAVTTAPEAIGQSSPDHPLTPLSAAEITAVRGIVDEAGLLSEHTRFVFVTLDERAKDVVLAYRAGDEIVRQARVLLLDRDTGTGSSLLVSLTEAKVLERTMIDAATEAQVPILDEEFADIEAYLLASDDWLAAMSKRDLEPANVRAVPLSAGVFGHEDEVGHRIVRVLAFYQSDQADLPWAHPIDGVVAYVDLTGRKVLKVIDEITLPVPAERGEWNAAPHAVPTRADLKPIEITQPEGPSFTVEGNQISWADWTFRFGFDIREGLTLHQLSVRDGDEQRPVIYRASIAEMVVPYADPSPVRYWQNYFDQGEYLFGRYTNALELGCDCLGDITYFDVTIADEQGNPRVMKNAICLHEEDYSVLWKHTDMFNGMAETRRSRRLVISFFLTIGNYDYGFYWDLYLDGTIELEAKATGIVFTSAHRGPDGFSTEMAPDLGAPFHQHLFSARLDMAVDGNRNTVTEVDAVPVPMGPDNPWGNAFRAQKTTLRTESEAMRSADNLKARVWHITNPDKQNRLGQDVGYALHPEGQPSLLADPQSSIAKRAAFATKHLWVTQYDAAQRYPAGDYVNQHPGDAGLPAYVAADRDIEGEDVVLWHTFGLTHFPRPEDSPVMPVDYAGFKLKPIGFFDRNPSLDVPSGPKGHCCAD</sequence>
<dbReference type="InterPro" id="IPR015802">
    <property type="entry name" value="Cu_amine_oxidase_N3"/>
</dbReference>
<dbReference type="GO" id="GO:0008131">
    <property type="term" value="F:primary methylamine oxidase activity"/>
    <property type="evidence" value="ECO:0007669"/>
    <property type="project" value="UniProtKB-EC"/>
</dbReference>
<keyword evidence="12 19" id="KW-0186">Copper</keyword>
<dbReference type="GO" id="GO:0005507">
    <property type="term" value="F:copper ion binding"/>
    <property type="evidence" value="ECO:0007669"/>
    <property type="project" value="InterPro"/>
</dbReference>
<evidence type="ECO:0000256" key="14">
    <source>
        <dbReference type="ARBA" id="ARBA00023157"/>
    </source>
</evidence>
<comment type="subcellular location">
    <subcellularLocation>
        <location evidence="4">Membrane</location>
        <topology evidence="4">Multi-pass membrane protein</topology>
    </subcellularLocation>
</comment>
<name>H5TWY9_9ACTN</name>
<dbReference type="Pfam" id="PF21994">
    <property type="entry name" value="AGAO-like_N2"/>
    <property type="match status" value="1"/>
</dbReference>
<keyword evidence="9 17" id="KW-0801">TPQ</keyword>
<feature type="transmembrane region" description="Helical" evidence="20">
    <location>
        <begin position="349"/>
        <end position="370"/>
    </location>
</feature>
<feature type="transmembrane region" description="Helical" evidence="20">
    <location>
        <begin position="140"/>
        <end position="158"/>
    </location>
</feature>
<dbReference type="Pfam" id="PF01179">
    <property type="entry name" value="Cu_amine_oxid"/>
    <property type="match status" value="1"/>
</dbReference>
<evidence type="ECO:0000256" key="6">
    <source>
        <dbReference type="ARBA" id="ARBA00011738"/>
    </source>
</evidence>
<evidence type="ECO:0000256" key="9">
    <source>
        <dbReference type="ARBA" id="ARBA00022772"/>
    </source>
</evidence>
<dbReference type="InterPro" id="IPR049948">
    <property type="entry name" value="Cu_Am_ox_TPQ-bd"/>
</dbReference>
<dbReference type="GO" id="GO:0016020">
    <property type="term" value="C:membrane"/>
    <property type="evidence" value="ECO:0007669"/>
    <property type="project" value="UniProtKB-SubCell"/>
</dbReference>
<dbReference type="PANTHER" id="PTHR10638:SF86">
    <property type="entry name" value="COPPER AMINE OXIDASE 1-RELATED"/>
    <property type="match status" value="1"/>
</dbReference>
<keyword evidence="7 20" id="KW-0812">Transmembrane</keyword>
<dbReference type="InterPro" id="IPR054157">
    <property type="entry name" value="AGAO-like_N2"/>
</dbReference>
<dbReference type="GO" id="GO:0009308">
    <property type="term" value="P:amine metabolic process"/>
    <property type="evidence" value="ECO:0007669"/>
    <property type="project" value="UniProtKB-UniRule"/>
</dbReference>
<dbReference type="PROSITE" id="PS01165">
    <property type="entry name" value="COPPER_AMINE_OXID_2"/>
    <property type="match status" value="1"/>
</dbReference>
<comment type="similarity">
    <text evidence="5 19">Belongs to the copper/topaquinone oxidase family.</text>
</comment>
<dbReference type="Gene3D" id="1.20.1740.10">
    <property type="entry name" value="Amino acid/polyamine transporter I"/>
    <property type="match status" value="1"/>
</dbReference>
<keyword evidence="8 19" id="KW-0479">Metal-binding</keyword>
<dbReference type="SUPFAM" id="SSF54416">
    <property type="entry name" value="Amine oxidase N-terminal region"/>
    <property type="match status" value="2"/>
</dbReference>
<feature type="transmembrane region" description="Helical" evidence="20">
    <location>
        <begin position="167"/>
        <end position="186"/>
    </location>
</feature>
<feature type="domain" description="Copper amine oxidase catalytic" evidence="22">
    <location>
        <begin position="729"/>
        <end position="1130"/>
    </location>
</feature>
<comment type="caution">
    <text evidence="25">The sequence shown here is derived from an EMBL/GenBank/DDBJ whole genome shotgun (WGS) entry which is preliminary data.</text>
</comment>
<evidence type="ECO:0000259" key="22">
    <source>
        <dbReference type="Pfam" id="PF01179"/>
    </source>
</evidence>
<dbReference type="EMBL" id="BAFC01000025">
    <property type="protein sequence ID" value="GAB37997.1"/>
    <property type="molecule type" value="Genomic_DNA"/>
</dbReference>
<evidence type="ECO:0000256" key="1">
    <source>
        <dbReference type="ARBA" id="ARBA00001935"/>
    </source>
</evidence>
<dbReference type="Proteomes" id="UP000005845">
    <property type="component" value="Unassembled WGS sequence"/>
</dbReference>
<organism evidence="25 26">
    <name type="scientific">Gordonia sputi NBRC 100414</name>
    <dbReference type="NCBI Taxonomy" id="1089453"/>
    <lineage>
        <taxon>Bacteria</taxon>
        <taxon>Bacillati</taxon>
        <taxon>Actinomycetota</taxon>
        <taxon>Actinomycetes</taxon>
        <taxon>Mycobacteriales</taxon>
        <taxon>Gordoniaceae</taxon>
        <taxon>Gordonia</taxon>
    </lineage>
</organism>
<feature type="transmembrane region" description="Helical" evidence="20">
    <location>
        <begin position="101"/>
        <end position="128"/>
    </location>
</feature>
<feature type="domain" description="AGAO-like N2" evidence="24">
    <location>
        <begin position="521"/>
        <end position="594"/>
    </location>
</feature>
<proteinExistence type="inferred from homology"/>
<evidence type="ECO:0000256" key="19">
    <source>
        <dbReference type="RuleBase" id="RU000672"/>
    </source>
</evidence>
<dbReference type="FunFam" id="2.70.98.20:FF:000001">
    <property type="entry name" value="Amine oxidase"/>
    <property type="match status" value="1"/>
</dbReference>
<dbReference type="Pfam" id="PF00324">
    <property type="entry name" value="AA_permease"/>
    <property type="match status" value="1"/>
</dbReference>
<evidence type="ECO:0000256" key="4">
    <source>
        <dbReference type="ARBA" id="ARBA00004141"/>
    </source>
</evidence>
<evidence type="ECO:0000256" key="2">
    <source>
        <dbReference type="ARBA" id="ARBA00001936"/>
    </source>
</evidence>
<gene>
    <name evidence="25" type="ORF">GOSPT_025_00310</name>
</gene>
<accession>H5TWY9</accession>
<dbReference type="PANTHER" id="PTHR10638">
    <property type="entry name" value="COPPER AMINE OXIDASE"/>
    <property type="match status" value="1"/>
</dbReference>
<evidence type="ECO:0000256" key="18">
    <source>
        <dbReference type="PIRSR" id="PIRSR600269-51"/>
    </source>
</evidence>
<dbReference type="EC" id="1.4.3.-" evidence="19"/>
<evidence type="ECO:0000259" key="21">
    <source>
        <dbReference type="Pfam" id="PF00324"/>
    </source>
</evidence>
<keyword evidence="26" id="KW-1185">Reference proteome</keyword>
<dbReference type="Gene3D" id="3.10.450.40">
    <property type="match status" value="2"/>
</dbReference>
<evidence type="ECO:0000256" key="3">
    <source>
        <dbReference type="ARBA" id="ARBA00001947"/>
    </source>
</evidence>
<evidence type="ECO:0000313" key="25">
    <source>
        <dbReference type="EMBL" id="GAB37997.1"/>
    </source>
</evidence>
<evidence type="ECO:0000259" key="23">
    <source>
        <dbReference type="Pfam" id="PF02728"/>
    </source>
</evidence>
<evidence type="ECO:0000256" key="10">
    <source>
        <dbReference type="ARBA" id="ARBA00022989"/>
    </source>
</evidence>
<dbReference type="Gene3D" id="2.70.98.20">
    <property type="entry name" value="Copper amine oxidase, catalytic domain"/>
    <property type="match status" value="1"/>
</dbReference>
<dbReference type="NCBIfam" id="NF008559">
    <property type="entry name" value="PRK11504.1"/>
    <property type="match status" value="1"/>
</dbReference>
<comment type="subunit">
    <text evidence="6">Homodimer.</text>
</comment>
<keyword evidence="14" id="KW-1015">Disulfide bond</keyword>
<feature type="active site" description="Schiff-base intermediate with substrate; via topaquinone" evidence="17">
    <location>
        <position position="890"/>
    </location>
</feature>
<evidence type="ECO:0000256" key="8">
    <source>
        <dbReference type="ARBA" id="ARBA00022723"/>
    </source>
</evidence>
<evidence type="ECO:0000313" key="26">
    <source>
        <dbReference type="Proteomes" id="UP000005845"/>
    </source>
</evidence>
<feature type="modified residue" description="2',4',5'-topaquinone" evidence="18">
    <location>
        <position position="890"/>
    </location>
</feature>
<feature type="domain" description="Amino acid permease/ SLC12A" evidence="21">
    <location>
        <begin position="28"/>
        <end position="466"/>
    </location>
</feature>
<feature type="transmembrane region" description="Helical" evidence="20">
    <location>
        <begin position="27"/>
        <end position="50"/>
    </location>
</feature>
<evidence type="ECO:0000256" key="11">
    <source>
        <dbReference type="ARBA" id="ARBA00023002"/>
    </source>
</evidence>
<dbReference type="InterPro" id="IPR015798">
    <property type="entry name" value="Cu_amine_oxidase_C"/>
</dbReference>
<evidence type="ECO:0000256" key="5">
    <source>
        <dbReference type="ARBA" id="ARBA00007983"/>
    </source>
</evidence>
<evidence type="ECO:0000256" key="15">
    <source>
        <dbReference type="ARBA" id="ARBA00023211"/>
    </source>
</evidence>
<feature type="transmembrane region" description="Helical" evidence="20">
    <location>
        <begin position="245"/>
        <end position="265"/>
    </location>
</feature>
<dbReference type="InterPro" id="IPR036460">
    <property type="entry name" value="Cu_amine_oxidase_C_sf"/>
</dbReference>
<protein>
    <recommendedName>
        <fullName evidence="19">Amine oxidase</fullName>
        <ecNumber evidence="19">1.4.3.-</ecNumber>
    </recommendedName>
</protein>
<dbReference type="eggNOG" id="COG0531">
    <property type="taxonomic scope" value="Bacteria"/>
</dbReference>
<evidence type="ECO:0000256" key="20">
    <source>
        <dbReference type="SAM" id="Phobius"/>
    </source>
</evidence>
<feature type="transmembrane region" description="Helical" evidence="20">
    <location>
        <begin position="300"/>
        <end position="320"/>
    </location>
</feature>
<evidence type="ECO:0000256" key="7">
    <source>
        <dbReference type="ARBA" id="ARBA00022692"/>
    </source>
</evidence>
<keyword evidence="11 19" id="KW-0560">Oxidoreductase</keyword>
<feature type="active site" description="Proton acceptor" evidence="17">
    <location>
        <position position="806"/>
    </location>
</feature>
<evidence type="ECO:0000256" key="13">
    <source>
        <dbReference type="ARBA" id="ARBA00023136"/>
    </source>
</evidence>
<feature type="transmembrane region" description="Helical" evidence="20">
    <location>
        <begin position="415"/>
        <end position="435"/>
    </location>
</feature>
<dbReference type="AlphaFoldDB" id="H5TWY9"/>
<evidence type="ECO:0000256" key="12">
    <source>
        <dbReference type="ARBA" id="ARBA00023008"/>
    </source>
</evidence>
<keyword evidence="13 20" id="KW-0472">Membrane</keyword>
<comment type="cofactor">
    <cofactor evidence="1">
        <name>Cu cation</name>
        <dbReference type="ChEBI" id="CHEBI:23378"/>
    </cofactor>
</comment>
<dbReference type="PROSITE" id="PS01164">
    <property type="entry name" value="COPPER_AMINE_OXID_1"/>
    <property type="match status" value="1"/>
</dbReference>
<dbReference type="InterPro" id="IPR016182">
    <property type="entry name" value="Cu_amine_oxidase_N-reg"/>
</dbReference>
<feature type="transmembrane region" description="Helical" evidence="20">
    <location>
        <begin position="206"/>
        <end position="225"/>
    </location>
</feature>
<keyword evidence="10 20" id="KW-1133">Transmembrane helix</keyword>
<dbReference type="InterPro" id="IPR049947">
    <property type="entry name" value="Cu_Am_Ox_Cu-bd"/>
</dbReference>
<evidence type="ECO:0000256" key="17">
    <source>
        <dbReference type="PIRSR" id="PIRSR600269-50"/>
    </source>
</evidence>
<feature type="transmembrane region" description="Helical" evidence="20">
    <location>
        <begin position="56"/>
        <end position="80"/>
    </location>
</feature>